<protein>
    <submittedName>
        <fullName evidence="1">20193_t:CDS:1</fullName>
    </submittedName>
</protein>
<dbReference type="AlphaFoldDB" id="A0A9N9DKS1"/>
<keyword evidence="2" id="KW-1185">Reference proteome</keyword>
<dbReference type="EMBL" id="CAJVPY010005458">
    <property type="protein sequence ID" value="CAG8643567.1"/>
    <property type="molecule type" value="Genomic_DNA"/>
</dbReference>
<sequence>MGHHRPVPLTPTAAITAKLMDTRAEFRKTFEDNLGVEISDSLEKGVYFLAPDNITAEDSLYKQIQSALKEVVDSDPELAAKIKSGEEELETLETHEKVTALLPPPIEYANTGDAQESTS</sequence>
<gene>
    <name evidence="1" type="ORF">DERYTH_LOCUS9793</name>
</gene>
<comment type="caution">
    <text evidence="1">The sequence shown here is derived from an EMBL/GenBank/DDBJ whole genome shotgun (WGS) entry which is preliminary data.</text>
</comment>
<proteinExistence type="predicted"/>
<evidence type="ECO:0000313" key="2">
    <source>
        <dbReference type="Proteomes" id="UP000789405"/>
    </source>
</evidence>
<name>A0A9N9DKS1_9GLOM</name>
<organism evidence="1 2">
    <name type="scientific">Dentiscutata erythropus</name>
    <dbReference type="NCBI Taxonomy" id="1348616"/>
    <lineage>
        <taxon>Eukaryota</taxon>
        <taxon>Fungi</taxon>
        <taxon>Fungi incertae sedis</taxon>
        <taxon>Mucoromycota</taxon>
        <taxon>Glomeromycotina</taxon>
        <taxon>Glomeromycetes</taxon>
        <taxon>Diversisporales</taxon>
        <taxon>Gigasporaceae</taxon>
        <taxon>Dentiscutata</taxon>
    </lineage>
</organism>
<evidence type="ECO:0000313" key="1">
    <source>
        <dbReference type="EMBL" id="CAG8643567.1"/>
    </source>
</evidence>
<dbReference type="Proteomes" id="UP000789405">
    <property type="component" value="Unassembled WGS sequence"/>
</dbReference>
<dbReference type="OrthoDB" id="2334541at2759"/>
<reference evidence="1" key="1">
    <citation type="submission" date="2021-06" db="EMBL/GenBank/DDBJ databases">
        <authorList>
            <person name="Kallberg Y."/>
            <person name="Tangrot J."/>
            <person name="Rosling A."/>
        </authorList>
    </citation>
    <scope>NUCLEOTIDE SEQUENCE</scope>
    <source>
        <strain evidence="1">MA453B</strain>
    </source>
</reference>
<accession>A0A9N9DKS1</accession>